<sequence length="278" mass="31810">MPWIGLESSCSSEGVESLLKEYGYTVARKFAIELFVKESWMKFIIYEVIGFAEGVAELLSETFNCPALEAGPHLVLGEVSAKLWDEAAKVVMPTGESYIVPIYTYDGFLDVKMPTSKVRGLKGQIIIGGRAFDLPLKEEDILNLMIIDKRVKEKIEKAIAVYGEKRILSEELRERLGKKTRDEGRKSTRIEYEIDPETKIVFCLYDGKLTSMSLSRFTVFLAENQMFDELKEFLNKLPPSQLREIYNTLKEYLEVYKSTAGSRTELKNILEDLEKKLK</sequence>
<keyword evidence="2" id="KW-1185">Reference proteome</keyword>
<dbReference type="OrthoDB" id="31365at2157"/>
<name>A0A0F7FFT9_9CREN</name>
<reference evidence="1 2" key="1">
    <citation type="journal article" date="2015" name="Stand. Genomic Sci.">
        <title>Complete genome sequence of and proposal of Thermofilum uzonense sp. nov. a novel hyperthermophilic crenarchaeon and emended description of the genus Thermofilum.</title>
        <authorList>
            <person name="Toshchakov S.V."/>
            <person name="Korzhenkov A.A."/>
            <person name="Samarov N.I."/>
            <person name="Mazunin I.O."/>
            <person name="Mozhey O.I."/>
            <person name="Shmyr I.S."/>
            <person name="Derbikova K.S."/>
            <person name="Taranov E.A."/>
            <person name="Dominova I.N."/>
            <person name="Bonch-Osmolovskaya E.A."/>
            <person name="Patrushev M.V."/>
            <person name="Podosokorskaya O.A."/>
            <person name="Kublanov I.V."/>
        </authorList>
    </citation>
    <scope>NUCLEOTIDE SEQUENCE [LARGE SCALE GENOMIC DNA]</scope>
    <source>
        <strain evidence="1 2">1807-2</strain>
    </source>
</reference>
<evidence type="ECO:0000313" key="2">
    <source>
        <dbReference type="Proteomes" id="UP000067434"/>
    </source>
</evidence>
<dbReference type="AlphaFoldDB" id="A0A0F7FFT9"/>
<organism evidence="1 2">
    <name type="scientific">Infirmifilum uzonense</name>
    <dbReference type="NCBI Taxonomy" id="1550241"/>
    <lineage>
        <taxon>Archaea</taxon>
        <taxon>Thermoproteota</taxon>
        <taxon>Thermoprotei</taxon>
        <taxon>Thermofilales</taxon>
        <taxon>Thermofilaceae</taxon>
        <taxon>Infirmifilum</taxon>
    </lineage>
</organism>
<protein>
    <submittedName>
        <fullName evidence="1">Uncharacterized protein</fullName>
    </submittedName>
</protein>
<dbReference type="GeneID" id="25400613"/>
<dbReference type="KEGG" id="thf:MA03_00240"/>
<dbReference type="HOGENOM" id="CLU_1017886_0_0_2"/>
<dbReference type="STRING" id="1550241.MA03_00240"/>
<dbReference type="EMBL" id="CP009961">
    <property type="protein sequence ID" value="AKG38030.1"/>
    <property type="molecule type" value="Genomic_DNA"/>
</dbReference>
<proteinExistence type="predicted"/>
<accession>A0A0F7FFT9</accession>
<dbReference type="Proteomes" id="UP000067434">
    <property type="component" value="Chromosome"/>
</dbReference>
<gene>
    <name evidence="1" type="ORF">MA03_00240</name>
</gene>
<dbReference type="PATRIC" id="fig|1550241.5.peg.47"/>
<dbReference type="RefSeq" id="WP_052883350.1">
    <property type="nucleotide sequence ID" value="NZ_CP009961.1"/>
</dbReference>
<evidence type="ECO:0000313" key="1">
    <source>
        <dbReference type="EMBL" id="AKG38030.1"/>
    </source>
</evidence>